<feature type="region of interest" description="Disordered" evidence="1">
    <location>
        <begin position="102"/>
        <end position="129"/>
    </location>
</feature>
<dbReference type="AlphaFoldDB" id="A0A1D2JCF0"/>
<dbReference type="VEuPathDB" id="FungiDB:PABG_11367"/>
<comment type="caution">
    <text evidence="2">The sequence shown here is derived from an EMBL/GenBank/DDBJ whole genome shotgun (WGS) entry which is preliminary data.</text>
</comment>
<accession>A0A1D2JCF0</accession>
<dbReference type="EMBL" id="LZYO01000190">
    <property type="protein sequence ID" value="ODH26337.1"/>
    <property type="molecule type" value="Genomic_DNA"/>
</dbReference>
<protein>
    <submittedName>
        <fullName evidence="2">Uncharacterized protein</fullName>
    </submittedName>
</protein>
<name>A0A1D2JCF0_PARBR</name>
<dbReference type="VEuPathDB" id="FungiDB:PADG_11712"/>
<gene>
    <name evidence="2" type="ORF">ACO22_04665</name>
</gene>
<organism evidence="2 3">
    <name type="scientific">Paracoccidioides brasiliensis</name>
    <dbReference type="NCBI Taxonomy" id="121759"/>
    <lineage>
        <taxon>Eukaryota</taxon>
        <taxon>Fungi</taxon>
        <taxon>Dikarya</taxon>
        <taxon>Ascomycota</taxon>
        <taxon>Pezizomycotina</taxon>
        <taxon>Eurotiomycetes</taxon>
        <taxon>Eurotiomycetidae</taxon>
        <taxon>Onygenales</taxon>
        <taxon>Ajellomycetaceae</taxon>
        <taxon>Paracoccidioides</taxon>
    </lineage>
</organism>
<sequence>MARLMSSPRVTARGAALQGLKPTMVESRKSRWSYGIGVHRAFDPDLDSDGNEDSFPANGMRVTGCIQWLIRWVRKIGEVRADDSVKEKAKWIHGCITMKRTGSATETVGDRPSVELPQGEKLTTQASPG</sequence>
<proteinExistence type="predicted"/>
<dbReference type="Proteomes" id="UP000242814">
    <property type="component" value="Unassembled WGS sequence"/>
</dbReference>
<evidence type="ECO:0000256" key="1">
    <source>
        <dbReference type="SAM" id="MobiDB-lite"/>
    </source>
</evidence>
<reference evidence="2 3" key="1">
    <citation type="submission" date="2016-06" db="EMBL/GenBank/DDBJ databases">
        <authorList>
            <person name="Kjaerup R.B."/>
            <person name="Dalgaard T.S."/>
            <person name="Juul-Madsen H.R."/>
        </authorList>
    </citation>
    <scope>NUCLEOTIDE SEQUENCE [LARGE SCALE GENOMIC DNA]</scope>
    <source>
        <strain evidence="2 3">Pb300</strain>
    </source>
</reference>
<evidence type="ECO:0000313" key="2">
    <source>
        <dbReference type="EMBL" id="ODH26337.1"/>
    </source>
</evidence>
<evidence type="ECO:0000313" key="3">
    <source>
        <dbReference type="Proteomes" id="UP000242814"/>
    </source>
</evidence>